<keyword evidence="1" id="KW-0472">Membrane</keyword>
<dbReference type="PANTHER" id="PTHR31610">
    <property type="entry name" value="SLR0360 PROTEIN"/>
    <property type="match status" value="1"/>
</dbReference>
<dbReference type="PANTHER" id="PTHR31610:SF0">
    <property type="entry name" value="SLC26A_SULP TRANSPORTER DOMAIN-CONTAINING PROTEIN"/>
    <property type="match status" value="1"/>
</dbReference>
<accession>A0A7S2UIB7</accession>
<dbReference type="AlphaFoldDB" id="A0A7S2UIB7"/>
<feature type="transmembrane region" description="Helical" evidence="1">
    <location>
        <begin position="61"/>
        <end position="81"/>
    </location>
</feature>
<sequence>MINEEALNSMPSRHYAAYVIGLFPSVFDWVTNVTNTGPIQDFESGGNINLTGLPQWFGLLAWKRGALLVSFVWVAMLVSVIDRKWKKAAVWSTMGALFALFGIIHVPEAGFANFATPVWEQCVSSPGNCWDFAEQYMFFVAYLMLTGTFALIEVARSMGLDDTLLPAIVDEEGVSFGDWYANADKIIEMSTHSPREEIKMMKADSMKLDTTEKTGNEFVEDRDLEEEA</sequence>
<name>A0A7S2UIB7_9STRA</name>
<keyword evidence="1" id="KW-1133">Transmembrane helix</keyword>
<feature type="transmembrane region" description="Helical" evidence="1">
    <location>
        <begin position="136"/>
        <end position="155"/>
    </location>
</feature>
<gene>
    <name evidence="2" type="ORF">ASEP1449_LOCUS10029</name>
</gene>
<reference evidence="2" key="1">
    <citation type="submission" date="2021-01" db="EMBL/GenBank/DDBJ databases">
        <authorList>
            <person name="Corre E."/>
            <person name="Pelletier E."/>
            <person name="Niang G."/>
            <person name="Scheremetjew M."/>
            <person name="Finn R."/>
            <person name="Kale V."/>
            <person name="Holt S."/>
            <person name="Cochrane G."/>
            <person name="Meng A."/>
            <person name="Brown T."/>
            <person name="Cohen L."/>
        </authorList>
    </citation>
    <scope>NUCLEOTIDE SEQUENCE</scope>
    <source>
        <strain evidence="2">CCMP2084</strain>
    </source>
</reference>
<proteinExistence type="predicted"/>
<protein>
    <submittedName>
        <fullName evidence="2">Uncharacterized protein</fullName>
    </submittedName>
</protein>
<evidence type="ECO:0000256" key="1">
    <source>
        <dbReference type="SAM" id="Phobius"/>
    </source>
</evidence>
<evidence type="ECO:0000313" key="2">
    <source>
        <dbReference type="EMBL" id="CAD9818197.1"/>
    </source>
</evidence>
<feature type="transmembrane region" description="Helical" evidence="1">
    <location>
        <begin position="88"/>
        <end position="106"/>
    </location>
</feature>
<organism evidence="2">
    <name type="scientific">Attheya septentrionalis</name>
    <dbReference type="NCBI Taxonomy" id="420275"/>
    <lineage>
        <taxon>Eukaryota</taxon>
        <taxon>Sar</taxon>
        <taxon>Stramenopiles</taxon>
        <taxon>Ochrophyta</taxon>
        <taxon>Bacillariophyta</taxon>
        <taxon>Coscinodiscophyceae</taxon>
        <taxon>Chaetocerotophycidae</taxon>
        <taxon>Chaetocerotales</taxon>
        <taxon>Attheyaceae</taxon>
        <taxon>Attheya</taxon>
    </lineage>
</organism>
<dbReference type="EMBL" id="HBHQ01015040">
    <property type="protein sequence ID" value="CAD9818197.1"/>
    <property type="molecule type" value="Transcribed_RNA"/>
</dbReference>
<keyword evidence="1" id="KW-0812">Transmembrane</keyword>